<dbReference type="Proteomes" id="UP000277921">
    <property type="component" value="Unassembled WGS sequence"/>
</dbReference>
<name>A0A3N8NW05_9BURK</name>
<comment type="caution">
    <text evidence="1">The sequence shown here is derived from an EMBL/GenBank/DDBJ whole genome shotgun (WGS) entry which is preliminary data.</text>
</comment>
<reference evidence="1 2" key="1">
    <citation type="submission" date="2018-08" db="EMBL/GenBank/DDBJ databases">
        <title>Comparative analysis of Burkholderia isolates from Puerto Rico.</title>
        <authorList>
            <person name="Hall C."/>
            <person name="Sahl J."/>
            <person name="Wagner D."/>
        </authorList>
    </citation>
    <scope>NUCLEOTIDE SEQUENCE [LARGE SCALE GENOMIC DNA]</scope>
    <source>
        <strain evidence="1 2">Bp9025</strain>
    </source>
</reference>
<dbReference type="RefSeq" id="WP_124585897.1">
    <property type="nucleotide sequence ID" value="NZ_QTQV01000047.1"/>
</dbReference>
<sequence>MTDKFPLQLLQAISDWQRGGDAKQNKRRGQKLKEVCVSLPEKYRTCSLCCFRQIALPKGGVWNLIGEDRLSEKISSWTLDLEVAKTIKRGVPAEGQGYQGVILCVLPPADSVIVNLHELYQDPDFTAALEQHKGSIAGYYDGAGRYGNDQSEIVLEVASVAQQDIYSMGGHSSPFEQLVDEAAKMIHGRPATPEEREALMLKVEHVASEAGPRWLSLEATQRVLTRMEPRVEVLREIRLQQDAAK</sequence>
<dbReference type="EMBL" id="QTQV01000047">
    <property type="protein sequence ID" value="RQT03160.1"/>
    <property type="molecule type" value="Genomic_DNA"/>
</dbReference>
<proteinExistence type="predicted"/>
<protein>
    <submittedName>
        <fullName evidence="1">Uncharacterized protein</fullName>
    </submittedName>
</protein>
<dbReference type="AlphaFoldDB" id="A0A3N8NW05"/>
<gene>
    <name evidence="1" type="ORF">DF051_38415</name>
</gene>
<organism evidence="1 2">
    <name type="scientific">Burkholderia contaminans</name>
    <dbReference type="NCBI Taxonomy" id="488447"/>
    <lineage>
        <taxon>Bacteria</taxon>
        <taxon>Pseudomonadati</taxon>
        <taxon>Pseudomonadota</taxon>
        <taxon>Betaproteobacteria</taxon>
        <taxon>Burkholderiales</taxon>
        <taxon>Burkholderiaceae</taxon>
        <taxon>Burkholderia</taxon>
        <taxon>Burkholderia cepacia complex</taxon>
    </lineage>
</organism>
<evidence type="ECO:0000313" key="2">
    <source>
        <dbReference type="Proteomes" id="UP000277921"/>
    </source>
</evidence>
<evidence type="ECO:0000313" key="1">
    <source>
        <dbReference type="EMBL" id="RQT03160.1"/>
    </source>
</evidence>
<accession>A0A3N8NW05</accession>